<comment type="caution">
    <text evidence="1">The sequence shown here is derived from an EMBL/GenBank/DDBJ whole genome shotgun (WGS) entry which is preliminary data.</text>
</comment>
<proteinExistence type="predicted"/>
<sequence>MTVDDYTAELIRQDFDLPRGSMTEADLLHWLAQRVAELMVHRMEYLMSLCYTLDLSEEEVAIVLSPVAPAAPHEGLARLLYERQCRRAETKRSYPTTPLDDDDAW</sequence>
<gene>
    <name evidence="1" type="ORF">GGR28_002606</name>
</gene>
<accession>A0A840EDV1</accession>
<reference evidence="1 2" key="1">
    <citation type="submission" date="2020-08" db="EMBL/GenBank/DDBJ databases">
        <title>Genomic Encyclopedia of Type Strains, Phase IV (KMG-IV): sequencing the most valuable type-strain genomes for metagenomic binning, comparative biology and taxonomic classification.</title>
        <authorList>
            <person name="Goeker M."/>
        </authorList>
    </citation>
    <scope>NUCLEOTIDE SEQUENCE [LARGE SCALE GENOMIC DNA]</scope>
    <source>
        <strain evidence="1 2">DSM 105137</strain>
    </source>
</reference>
<evidence type="ECO:0000313" key="1">
    <source>
        <dbReference type="EMBL" id="MBB4079979.1"/>
    </source>
</evidence>
<evidence type="ECO:0000313" key="2">
    <source>
        <dbReference type="Proteomes" id="UP000576209"/>
    </source>
</evidence>
<dbReference type="Proteomes" id="UP000576209">
    <property type="component" value="Unassembled WGS sequence"/>
</dbReference>
<dbReference type="EMBL" id="JACIFF010000006">
    <property type="protein sequence ID" value="MBB4079979.1"/>
    <property type="molecule type" value="Genomic_DNA"/>
</dbReference>
<name>A0A840EDV1_9BACT</name>
<protein>
    <submittedName>
        <fullName evidence="1">Uncharacterized protein</fullName>
    </submittedName>
</protein>
<dbReference type="RefSeq" id="WP_183496215.1">
    <property type="nucleotide sequence ID" value="NZ_JACIFF010000006.1"/>
</dbReference>
<organism evidence="1 2">
    <name type="scientific">Neolewinella aquimaris</name>
    <dbReference type="NCBI Taxonomy" id="1835722"/>
    <lineage>
        <taxon>Bacteria</taxon>
        <taxon>Pseudomonadati</taxon>
        <taxon>Bacteroidota</taxon>
        <taxon>Saprospiria</taxon>
        <taxon>Saprospirales</taxon>
        <taxon>Lewinellaceae</taxon>
        <taxon>Neolewinella</taxon>
    </lineage>
</organism>
<dbReference type="AlphaFoldDB" id="A0A840EDV1"/>
<keyword evidence="2" id="KW-1185">Reference proteome</keyword>